<name>A0A1N7M1X1_9BACT</name>
<dbReference type="RefSeq" id="WP_076499979.1">
    <property type="nucleotide sequence ID" value="NZ_FTOP01000005.1"/>
</dbReference>
<protein>
    <submittedName>
        <fullName evidence="2">Uncharacterized protein</fullName>
    </submittedName>
</protein>
<keyword evidence="1" id="KW-1133">Transmembrane helix</keyword>
<keyword evidence="3" id="KW-1185">Reference proteome</keyword>
<evidence type="ECO:0000313" key="2">
    <source>
        <dbReference type="EMBL" id="SIS80106.1"/>
    </source>
</evidence>
<gene>
    <name evidence="2" type="ORF">SAMN05421761_10520</name>
</gene>
<dbReference type="AlphaFoldDB" id="A0A1N7M1X1"/>
<feature type="transmembrane region" description="Helical" evidence="1">
    <location>
        <begin position="73"/>
        <end position="94"/>
    </location>
</feature>
<reference evidence="3" key="1">
    <citation type="submission" date="2017-01" db="EMBL/GenBank/DDBJ databases">
        <authorList>
            <person name="Varghese N."/>
            <person name="Submissions S."/>
        </authorList>
    </citation>
    <scope>NUCLEOTIDE SEQUENCE [LARGE SCALE GENOMIC DNA]</scope>
    <source>
        <strain evidence="3">DSM 46698</strain>
    </source>
</reference>
<proteinExistence type="predicted"/>
<keyword evidence="1" id="KW-0812">Transmembrane</keyword>
<feature type="transmembrane region" description="Helical" evidence="1">
    <location>
        <begin position="42"/>
        <end position="61"/>
    </location>
</feature>
<feature type="transmembrane region" description="Helical" evidence="1">
    <location>
        <begin position="5"/>
        <end position="22"/>
    </location>
</feature>
<keyword evidence="1" id="KW-0472">Membrane</keyword>
<sequence length="142" mass="16922">MIRRIIVNLLLAYTFVPCSFVLNKWIRIDGEFGEIMDVFEPFYFQFASFYLILVLLPFNIVIKSKNKYLKFVIWKKILILIILQLSIICFTGLFSNIWAHPIWKNLWFIVFFIPPSIIFATAIHFLVDLPDIRKLDNMVEKN</sequence>
<evidence type="ECO:0000313" key="3">
    <source>
        <dbReference type="Proteomes" id="UP000186026"/>
    </source>
</evidence>
<accession>A0A1N7M1X1</accession>
<organism evidence="2 3">
    <name type="scientific">Belliella pelovolcani</name>
    <dbReference type="NCBI Taxonomy" id="529505"/>
    <lineage>
        <taxon>Bacteria</taxon>
        <taxon>Pseudomonadati</taxon>
        <taxon>Bacteroidota</taxon>
        <taxon>Cytophagia</taxon>
        <taxon>Cytophagales</taxon>
        <taxon>Cyclobacteriaceae</taxon>
        <taxon>Belliella</taxon>
    </lineage>
</organism>
<feature type="transmembrane region" description="Helical" evidence="1">
    <location>
        <begin position="106"/>
        <end position="127"/>
    </location>
</feature>
<dbReference type="Proteomes" id="UP000186026">
    <property type="component" value="Unassembled WGS sequence"/>
</dbReference>
<dbReference type="EMBL" id="FTOP01000005">
    <property type="protein sequence ID" value="SIS80106.1"/>
    <property type="molecule type" value="Genomic_DNA"/>
</dbReference>
<evidence type="ECO:0000256" key="1">
    <source>
        <dbReference type="SAM" id="Phobius"/>
    </source>
</evidence>